<reference evidence="2 3" key="1">
    <citation type="journal article" date="2014" name="Genome Announc.">
        <title>Genome Sequence and Methylome of Soil Bacterium Gemmatirosa kalamazoonensis KBS708T, a Member of the Rarely Cultivated Gemmatimonadetes Phylum.</title>
        <authorList>
            <person name="Debruyn J.M."/>
            <person name="Radosevich M."/>
            <person name="Wommack K.E."/>
            <person name="Polson S.W."/>
            <person name="Hauser L.J."/>
            <person name="Fawaz M.N."/>
            <person name="Korlach J."/>
            <person name="Tsai Y.C."/>
        </authorList>
    </citation>
    <scope>NUCLEOTIDE SEQUENCE [LARGE SCALE GENOMIC DNA]</scope>
    <source>
        <strain evidence="2 3">KBS708</strain>
    </source>
</reference>
<dbReference type="STRING" id="861299.J421_1433"/>
<sequence length="196" mass="19681">MTTPRLRSRLSPAGAALLAAIVGVGAWLGARTPGAAADRAADAAAARAATLAGGAEAGLVAFRARTLDGTVLPLAKVAEPTVVMVSSETCQYCKAALREMGRVAAGRPLHGLRLVTLEGAAAGVPMVQAANVDGATLAGPVSPSAESMLALQIRGTPTFVALDARGRVTGTLVGYPGAEAFRGWVGVMLGERGRPE</sequence>
<dbReference type="OrthoDB" id="7362982at2"/>
<dbReference type="Pfam" id="PF13098">
    <property type="entry name" value="Thioredoxin_2"/>
    <property type="match status" value="1"/>
</dbReference>
<dbReference type="eggNOG" id="COG2143">
    <property type="taxonomic scope" value="Bacteria"/>
</dbReference>
<evidence type="ECO:0000259" key="1">
    <source>
        <dbReference type="Pfam" id="PF13098"/>
    </source>
</evidence>
<dbReference type="HOGENOM" id="CLU_1388487_0_0_0"/>
<name>W0RF54_9BACT</name>
<dbReference type="Gene3D" id="3.40.30.10">
    <property type="entry name" value="Glutaredoxin"/>
    <property type="match status" value="1"/>
</dbReference>
<evidence type="ECO:0000313" key="3">
    <source>
        <dbReference type="Proteomes" id="UP000019151"/>
    </source>
</evidence>
<dbReference type="InterPro" id="IPR036249">
    <property type="entry name" value="Thioredoxin-like_sf"/>
</dbReference>
<dbReference type="RefSeq" id="WP_025410490.1">
    <property type="nucleotide sequence ID" value="NZ_CP007128.1"/>
</dbReference>
<keyword evidence="3" id="KW-1185">Reference proteome</keyword>
<dbReference type="InterPro" id="IPR012336">
    <property type="entry name" value="Thioredoxin-like_fold"/>
</dbReference>
<dbReference type="AlphaFoldDB" id="W0RF54"/>
<evidence type="ECO:0000313" key="2">
    <source>
        <dbReference type="EMBL" id="AHG88970.1"/>
    </source>
</evidence>
<protein>
    <submittedName>
        <fullName evidence="2">Thioredoxin-like fold-containing protein</fullName>
    </submittedName>
</protein>
<dbReference type="InParanoid" id="W0RF54"/>
<accession>W0RF54</accession>
<proteinExistence type="predicted"/>
<dbReference type="SUPFAM" id="SSF52833">
    <property type="entry name" value="Thioredoxin-like"/>
    <property type="match status" value="1"/>
</dbReference>
<dbReference type="EMBL" id="CP007128">
    <property type="protein sequence ID" value="AHG88970.1"/>
    <property type="molecule type" value="Genomic_DNA"/>
</dbReference>
<dbReference type="Proteomes" id="UP000019151">
    <property type="component" value="Chromosome"/>
</dbReference>
<gene>
    <name evidence="2" type="ORF">J421_1433</name>
</gene>
<dbReference type="KEGG" id="gba:J421_1433"/>
<organism evidence="2 3">
    <name type="scientific">Gemmatirosa kalamazoonensis</name>
    <dbReference type="NCBI Taxonomy" id="861299"/>
    <lineage>
        <taxon>Bacteria</taxon>
        <taxon>Pseudomonadati</taxon>
        <taxon>Gemmatimonadota</taxon>
        <taxon>Gemmatimonadia</taxon>
        <taxon>Gemmatimonadales</taxon>
        <taxon>Gemmatimonadaceae</taxon>
        <taxon>Gemmatirosa</taxon>
    </lineage>
</organism>
<feature type="domain" description="Thioredoxin-like fold" evidence="1">
    <location>
        <begin position="78"/>
        <end position="184"/>
    </location>
</feature>